<organism evidence="1 2">
    <name type="scientific">Puia dinghuensis</name>
    <dbReference type="NCBI Taxonomy" id="1792502"/>
    <lineage>
        <taxon>Bacteria</taxon>
        <taxon>Pseudomonadati</taxon>
        <taxon>Bacteroidota</taxon>
        <taxon>Chitinophagia</taxon>
        <taxon>Chitinophagales</taxon>
        <taxon>Chitinophagaceae</taxon>
        <taxon>Puia</taxon>
    </lineage>
</organism>
<evidence type="ECO:0000313" key="2">
    <source>
        <dbReference type="Proteomes" id="UP000607559"/>
    </source>
</evidence>
<dbReference type="GO" id="GO:0006040">
    <property type="term" value="P:amino sugar metabolic process"/>
    <property type="evidence" value="ECO:0007669"/>
    <property type="project" value="InterPro"/>
</dbReference>
<dbReference type="GO" id="GO:0005524">
    <property type="term" value="F:ATP binding"/>
    <property type="evidence" value="ECO:0007669"/>
    <property type="project" value="InterPro"/>
</dbReference>
<dbReference type="Proteomes" id="UP000607559">
    <property type="component" value="Unassembled WGS sequence"/>
</dbReference>
<reference evidence="1" key="1">
    <citation type="journal article" date="2014" name="Int. J. Syst. Evol. Microbiol.">
        <title>Complete genome sequence of Corynebacterium casei LMG S-19264T (=DSM 44701T), isolated from a smear-ripened cheese.</title>
        <authorList>
            <consortium name="US DOE Joint Genome Institute (JGI-PGF)"/>
            <person name="Walter F."/>
            <person name="Albersmeier A."/>
            <person name="Kalinowski J."/>
            <person name="Ruckert C."/>
        </authorList>
    </citation>
    <scope>NUCLEOTIDE SEQUENCE</scope>
    <source>
        <strain evidence="1">CGMCC 1.15448</strain>
    </source>
</reference>
<dbReference type="GO" id="GO:0009254">
    <property type="term" value="P:peptidoglycan turnover"/>
    <property type="evidence" value="ECO:0007669"/>
    <property type="project" value="InterPro"/>
</dbReference>
<dbReference type="PANTHER" id="PTHR30605:SF0">
    <property type="entry name" value="ANHYDRO-N-ACETYLMURAMIC ACID KINASE"/>
    <property type="match status" value="1"/>
</dbReference>
<comment type="caution">
    <text evidence="1">The sequence shown here is derived from an EMBL/GenBank/DDBJ whole genome shotgun (WGS) entry which is preliminary data.</text>
</comment>
<dbReference type="GO" id="GO:0033014">
    <property type="term" value="P:tetrapyrrole biosynthetic process"/>
    <property type="evidence" value="ECO:0007669"/>
    <property type="project" value="InterPro"/>
</dbReference>
<gene>
    <name evidence="1" type="ORF">GCM10011511_56440</name>
</gene>
<dbReference type="Gene3D" id="3.30.420.40">
    <property type="match status" value="2"/>
</dbReference>
<dbReference type="InterPro" id="IPR043129">
    <property type="entry name" value="ATPase_NBD"/>
</dbReference>
<dbReference type="GO" id="GO:0004418">
    <property type="term" value="F:hydroxymethylbilane synthase activity"/>
    <property type="evidence" value="ECO:0007669"/>
    <property type="project" value="InterPro"/>
</dbReference>
<keyword evidence="1" id="KW-0418">Kinase</keyword>
<dbReference type="PANTHER" id="PTHR30605">
    <property type="entry name" value="ANHYDRO-N-ACETYLMURAMIC ACID KINASE"/>
    <property type="match status" value="1"/>
</dbReference>
<dbReference type="GO" id="GO:0016773">
    <property type="term" value="F:phosphotransferase activity, alcohol group as acceptor"/>
    <property type="evidence" value="ECO:0007669"/>
    <property type="project" value="InterPro"/>
</dbReference>
<dbReference type="GO" id="GO:0016301">
    <property type="term" value="F:kinase activity"/>
    <property type="evidence" value="ECO:0007669"/>
    <property type="project" value="UniProtKB-KW"/>
</dbReference>
<dbReference type="SUPFAM" id="SSF53067">
    <property type="entry name" value="Actin-like ATPase domain"/>
    <property type="match status" value="1"/>
</dbReference>
<keyword evidence="1" id="KW-0808">Transferase</keyword>
<dbReference type="EMBL" id="BMJC01000008">
    <property type="protein sequence ID" value="GGB25197.1"/>
    <property type="molecule type" value="Genomic_DNA"/>
</dbReference>
<dbReference type="InterPro" id="IPR005338">
    <property type="entry name" value="Anhydro_N_Ac-Mur_kinase"/>
</dbReference>
<dbReference type="Pfam" id="PF03702">
    <property type="entry name" value="AnmK"/>
    <property type="match status" value="2"/>
</dbReference>
<evidence type="ECO:0000313" key="1">
    <source>
        <dbReference type="EMBL" id="GGB25197.1"/>
    </source>
</evidence>
<proteinExistence type="predicted"/>
<protein>
    <submittedName>
        <fullName evidence="1">Anhydro-N-acetylmuramic acid kinase</fullName>
    </submittedName>
</protein>
<keyword evidence="2" id="KW-1185">Reference proteome</keyword>
<dbReference type="PROSITE" id="PS00533">
    <property type="entry name" value="PORPHOBILINOGEN_DEAM"/>
    <property type="match status" value="1"/>
</dbReference>
<reference evidence="1" key="2">
    <citation type="submission" date="2020-09" db="EMBL/GenBank/DDBJ databases">
        <authorList>
            <person name="Sun Q."/>
            <person name="Zhou Y."/>
        </authorList>
    </citation>
    <scope>NUCLEOTIDE SEQUENCE</scope>
    <source>
        <strain evidence="1">CGMCC 1.15448</strain>
    </source>
</reference>
<dbReference type="AlphaFoldDB" id="A0A8J2UJ05"/>
<dbReference type="InterPro" id="IPR022419">
    <property type="entry name" value="Porphobilin_deaminase_cofac_BS"/>
</dbReference>
<sequence>MSGSSLDGLDLAYVELQERASTNRQAPRTWGYELVKTACYPYPEEWRRRLAGATGLSAMEYQLLHVEYGRYLGERVLQFIEENGLHYRVQLIVSHGHTTFHDPARRMTAQLGDGAAIAAVTRINVVSDLRAMDVALGGQGAPIVPIGEMLLLPEFELFLNLGGIANVSRHGAGASGGEFLAFDVCPANRVLNTLAATAGMEYDKDGMLAAGGGVDLGLLDQLNALPYYAAPWPKSLANEFGTETVLPLVRQAMSTGLSTADALRTYVEHIAEQVERAVEQLCSSGCDAPLGRQEPGAAGANVAGPQAKLLVTGGGAHNAFLVDRLRARLGVEVVVPEAALVDYKEALIMALIGVLRWREENNVLASVTGATRDSIGGAVWIGQE</sequence>
<name>A0A8J2UJ05_9BACT</name>
<accession>A0A8J2UJ05</accession>